<dbReference type="GO" id="GO:0031638">
    <property type="term" value="P:zymogen activation"/>
    <property type="evidence" value="ECO:0007669"/>
    <property type="project" value="TreeGrafter"/>
</dbReference>
<sequence length="524" mass="57358">MAKIPLLLSICLLGAFLGAESTGKSSSGYRHRNASSSLGSKAGASWENICGSTMMGLHQVATMGRLVATWTSPPDAGTAVFIENKEASAVLRRQRRANSNRLEEVISGNLERECIEEKCSFEEAREVFENTEKTMEFWKTYIDGDQCDPNPCKNGAACEDAISSYVCWCPAGYEGRNCEIDFTCAIKNGGCKHFCRHDPPQKVVCSCAAGYKLQEDGKSCEPAVPYPCGRITAPDVKRKLTRTINTFEHWNITTTDEDDTQDEALNITETPTTATAKKIIPINKTDTRVVGGTDSMKGQVPWQVHLVDSKGLGFCGGSIVNEKWVVTAAHCLQPGDEVRAVAGEYNTNEDDNTEQWRKVVKILPHPTYNASVNKHHNDIALLELDQPLTFNSYVTPICIGSREFTNMLLKHGQGTVSGWGSTLYRGRPAVVLQVLTVPFVDRLTCLKSTSTSIQQNMFCAGFPAGGKDTCGGDSGGPHATEIEGTWFLTGVTSWGEECAKPGKYGIYTKVSKYVKWIKENTRLA</sequence>
<evidence type="ECO:0000256" key="26">
    <source>
        <dbReference type="SAM" id="MobiDB-lite"/>
    </source>
</evidence>
<evidence type="ECO:0000256" key="20">
    <source>
        <dbReference type="ARBA" id="ARBA00023180"/>
    </source>
</evidence>
<evidence type="ECO:0000313" key="31">
    <source>
        <dbReference type="Ensembl" id="ENSACDP00005002657.1"/>
    </source>
</evidence>
<keyword evidence="13 25" id="KW-0378">Hydrolase</keyword>
<feature type="disulfide bond" evidence="24">
    <location>
        <begin position="169"/>
        <end position="178"/>
    </location>
</feature>
<dbReference type="Pfam" id="PF14670">
    <property type="entry name" value="FXa_inhibition"/>
    <property type="match status" value="1"/>
</dbReference>
<keyword evidence="8 24" id="KW-0245">EGF-like domain</keyword>
<dbReference type="Pfam" id="PF00594">
    <property type="entry name" value="Gla"/>
    <property type="match status" value="1"/>
</dbReference>
<dbReference type="GO" id="GO:0005509">
    <property type="term" value="F:calcium ion binding"/>
    <property type="evidence" value="ECO:0007669"/>
    <property type="project" value="InterPro"/>
</dbReference>
<dbReference type="SUPFAM" id="SSF57196">
    <property type="entry name" value="EGF/Laminin"/>
    <property type="match status" value="2"/>
</dbReference>
<dbReference type="InterPro" id="IPR018114">
    <property type="entry name" value="TRYPSIN_HIS"/>
</dbReference>
<evidence type="ECO:0000313" key="32">
    <source>
        <dbReference type="Proteomes" id="UP000694521"/>
    </source>
</evidence>
<keyword evidence="7" id="KW-0964">Secreted</keyword>
<feature type="chain" id="PRO_5034988846" description="Coagulation factor IX" evidence="27">
    <location>
        <begin position="22"/>
        <end position="524"/>
    </location>
</feature>
<name>A0A8B9IEY2_ANSCY</name>
<feature type="active site" description="Charge relay system" evidence="23">
    <location>
        <position position="474"/>
    </location>
</feature>
<reference evidence="31" key="2">
    <citation type="submission" date="2025-09" db="UniProtKB">
        <authorList>
            <consortium name="Ensembl"/>
        </authorList>
    </citation>
    <scope>IDENTIFICATION</scope>
</reference>
<evidence type="ECO:0000259" key="30">
    <source>
        <dbReference type="PROSITE" id="PS50998"/>
    </source>
</evidence>
<evidence type="ECO:0000256" key="4">
    <source>
        <dbReference type="ARBA" id="ARBA00012066"/>
    </source>
</evidence>
<evidence type="ECO:0000256" key="3">
    <source>
        <dbReference type="ARBA" id="ARBA00004613"/>
    </source>
</evidence>
<dbReference type="InterPro" id="IPR001881">
    <property type="entry name" value="EGF-like_Ca-bd_dom"/>
</dbReference>
<keyword evidence="32" id="KW-1185">Reference proteome</keyword>
<dbReference type="FunFam" id="2.10.25.10:FF:000259">
    <property type="entry name" value="Coagulation factor VII"/>
    <property type="match status" value="1"/>
</dbReference>
<dbReference type="PANTHER" id="PTHR24278">
    <property type="entry name" value="COAGULATION FACTOR"/>
    <property type="match status" value="1"/>
</dbReference>
<dbReference type="GO" id="GO:0005615">
    <property type="term" value="C:extracellular space"/>
    <property type="evidence" value="ECO:0007669"/>
    <property type="project" value="TreeGrafter"/>
</dbReference>
<evidence type="ECO:0000256" key="7">
    <source>
        <dbReference type="ARBA" id="ARBA00022525"/>
    </source>
</evidence>
<evidence type="ECO:0000259" key="29">
    <source>
        <dbReference type="PROSITE" id="PS50240"/>
    </source>
</evidence>
<dbReference type="GO" id="GO:0004252">
    <property type="term" value="F:serine-type endopeptidase activity"/>
    <property type="evidence" value="ECO:0007669"/>
    <property type="project" value="UniProtKB-EC"/>
</dbReference>
<protein>
    <recommendedName>
        <fullName evidence="5">Coagulation factor IX</fullName>
        <ecNumber evidence="4">3.4.21.22</ecNumber>
    </recommendedName>
    <alternativeName>
        <fullName evidence="22">Christmas factor</fullName>
    </alternativeName>
</protein>
<dbReference type="PRINTS" id="PR00010">
    <property type="entry name" value="EGFBLOOD"/>
</dbReference>
<keyword evidence="10 25" id="KW-0645">Protease</keyword>
<comment type="catalytic activity">
    <reaction evidence="1">
        <text>Selective cleavage of Arg-|-Ile bond in factor X to form factor Xa.</text>
        <dbReference type="EC" id="3.4.21.22"/>
    </reaction>
</comment>
<dbReference type="InterPro" id="IPR033116">
    <property type="entry name" value="TRYPSIN_SER"/>
</dbReference>
<dbReference type="InterPro" id="IPR000152">
    <property type="entry name" value="EGF-type_Asp/Asn_hydroxyl_site"/>
</dbReference>
<dbReference type="InterPro" id="IPR018097">
    <property type="entry name" value="EGF_Ca-bd_CS"/>
</dbReference>
<feature type="active site" description="Charge relay system" evidence="23">
    <location>
        <position position="378"/>
    </location>
</feature>
<feature type="domain" description="EGF-like" evidence="28">
    <location>
        <begin position="143"/>
        <end position="179"/>
    </location>
</feature>
<dbReference type="CDD" id="cd00054">
    <property type="entry name" value="EGF_CA"/>
    <property type="match status" value="1"/>
</dbReference>
<keyword evidence="6" id="KW-0301">Gamma-carboxyglutamic acid</keyword>
<keyword evidence="18" id="KW-0865">Zymogen</keyword>
<dbReference type="PROSITE" id="PS00011">
    <property type="entry name" value="GLA_1"/>
    <property type="match status" value="1"/>
</dbReference>
<comment type="subcellular location">
    <subcellularLocation>
        <location evidence="3">Secreted</location>
    </subcellularLocation>
</comment>
<dbReference type="GO" id="GO:0007596">
    <property type="term" value="P:blood coagulation"/>
    <property type="evidence" value="ECO:0007669"/>
    <property type="project" value="UniProtKB-KW"/>
</dbReference>
<dbReference type="Gene3D" id="2.10.25.10">
    <property type="entry name" value="Laminin"/>
    <property type="match status" value="2"/>
</dbReference>
<keyword evidence="9" id="KW-0597">Phosphoprotein</keyword>
<dbReference type="SUPFAM" id="SSF50494">
    <property type="entry name" value="Trypsin-like serine proteases"/>
    <property type="match status" value="1"/>
</dbReference>
<dbReference type="EC" id="3.4.21.22" evidence="4"/>
<dbReference type="InterPro" id="IPR043504">
    <property type="entry name" value="Peptidase_S1_PA_chymotrypsin"/>
</dbReference>
<dbReference type="FunFam" id="2.40.10.10:FF:000013">
    <property type="entry name" value="Coagulation factor X"/>
    <property type="match status" value="1"/>
</dbReference>
<dbReference type="FunFam" id="4.10.740.10:FF:000001">
    <property type="entry name" value="vitamin K-dependent protein S"/>
    <property type="match status" value="1"/>
</dbReference>
<reference evidence="31" key="1">
    <citation type="submission" date="2025-08" db="UniProtKB">
        <authorList>
            <consortium name="Ensembl"/>
        </authorList>
    </citation>
    <scope>IDENTIFICATION</scope>
</reference>
<dbReference type="PROSITE" id="PS01187">
    <property type="entry name" value="EGF_CA"/>
    <property type="match status" value="1"/>
</dbReference>
<keyword evidence="16" id="KW-0460">Magnesium</keyword>
<dbReference type="Ensembl" id="ENSACDT00005003160.1">
    <property type="protein sequence ID" value="ENSACDP00005002657.1"/>
    <property type="gene ID" value="ENSACDG00005001874.1"/>
</dbReference>
<dbReference type="Gene3D" id="4.10.740.10">
    <property type="entry name" value="Coagulation Factor IX"/>
    <property type="match status" value="1"/>
</dbReference>
<dbReference type="PIRSF" id="PIRSF001143">
    <property type="entry name" value="Factor_X"/>
    <property type="match status" value="1"/>
</dbReference>
<dbReference type="SMART" id="SM00181">
    <property type="entry name" value="EGF"/>
    <property type="match status" value="2"/>
</dbReference>
<dbReference type="PRINTS" id="PR00001">
    <property type="entry name" value="GLABLOOD"/>
</dbReference>
<evidence type="ECO:0000256" key="1">
    <source>
        <dbReference type="ARBA" id="ARBA00001368"/>
    </source>
</evidence>
<accession>A0A8B9IEY2</accession>
<dbReference type="InterPro" id="IPR000294">
    <property type="entry name" value="GLA_domain"/>
</dbReference>
<feature type="signal peptide" evidence="27">
    <location>
        <begin position="1"/>
        <end position="21"/>
    </location>
</feature>
<evidence type="ECO:0000256" key="13">
    <source>
        <dbReference type="ARBA" id="ARBA00022801"/>
    </source>
</evidence>
<organism evidence="31 32">
    <name type="scientific">Anser cygnoides</name>
    <name type="common">Swan goose</name>
    <dbReference type="NCBI Taxonomy" id="8845"/>
    <lineage>
        <taxon>Eukaryota</taxon>
        <taxon>Metazoa</taxon>
        <taxon>Chordata</taxon>
        <taxon>Craniata</taxon>
        <taxon>Vertebrata</taxon>
        <taxon>Euteleostomi</taxon>
        <taxon>Archelosauria</taxon>
        <taxon>Archosauria</taxon>
        <taxon>Dinosauria</taxon>
        <taxon>Saurischia</taxon>
        <taxon>Theropoda</taxon>
        <taxon>Coelurosauria</taxon>
        <taxon>Aves</taxon>
        <taxon>Neognathae</taxon>
        <taxon>Galloanserae</taxon>
        <taxon>Anseriformes</taxon>
        <taxon>Anatidae</taxon>
        <taxon>Anserinae</taxon>
        <taxon>Anser</taxon>
    </lineage>
</organism>
<evidence type="ECO:0000259" key="28">
    <source>
        <dbReference type="PROSITE" id="PS50026"/>
    </source>
</evidence>
<dbReference type="PROSITE" id="PS01186">
    <property type="entry name" value="EGF_2"/>
    <property type="match status" value="1"/>
</dbReference>
<evidence type="ECO:0000256" key="16">
    <source>
        <dbReference type="ARBA" id="ARBA00022842"/>
    </source>
</evidence>
<dbReference type="FunFam" id="2.10.25.10:FF:000162">
    <property type="entry name" value="Coagulation factor X (Predicted)"/>
    <property type="match status" value="1"/>
</dbReference>
<evidence type="ECO:0000256" key="8">
    <source>
        <dbReference type="ARBA" id="ARBA00022536"/>
    </source>
</evidence>
<evidence type="ECO:0000256" key="25">
    <source>
        <dbReference type="RuleBase" id="RU363034"/>
    </source>
</evidence>
<evidence type="ECO:0000256" key="17">
    <source>
        <dbReference type="ARBA" id="ARBA00023084"/>
    </source>
</evidence>
<evidence type="ECO:0000256" key="27">
    <source>
        <dbReference type="SAM" id="SignalP"/>
    </source>
</evidence>
<feature type="domain" description="Gla" evidence="30">
    <location>
        <begin position="97"/>
        <end position="143"/>
    </location>
</feature>
<dbReference type="InterPro" id="IPR017857">
    <property type="entry name" value="Coagulation_fac-like_Gla_dom"/>
</dbReference>
<evidence type="ECO:0000256" key="14">
    <source>
        <dbReference type="ARBA" id="ARBA00022825"/>
    </source>
</evidence>
<gene>
    <name evidence="31" type="primary">F9</name>
</gene>
<dbReference type="InterPro" id="IPR050442">
    <property type="entry name" value="Peptidase_S1_coag_factors"/>
</dbReference>
<dbReference type="PROSITE" id="PS00022">
    <property type="entry name" value="EGF_1"/>
    <property type="match status" value="1"/>
</dbReference>
<keyword evidence="21" id="KW-0379">Hydroxylation</keyword>
<dbReference type="PROSITE" id="PS50026">
    <property type="entry name" value="EGF_3"/>
    <property type="match status" value="1"/>
</dbReference>
<evidence type="ECO:0000256" key="24">
    <source>
        <dbReference type="PROSITE-ProRule" id="PRU00076"/>
    </source>
</evidence>
<evidence type="ECO:0000256" key="11">
    <source>
        <dbReference type="ARBA" id="ARBA00022696"/>
    </source>
</evidence>
<evidence type="ECO:0000256" key="6">
    <source>
        <dbReference type="ARBA" id="ARBA00022479"/>
    </source>
</evidence>
<keyword evidence="19 24" id="KW-1015">Disulfide bond</keyword>
<evidence type="ECO:0000256" key="10">
    <source>
        <dbReference type="ARBA" id="ARBA00022670"/>
    </source>
</evidence>
<evidence type="ECO:0000256" key="12">
    <source>
        <dbReference type="ARBA" id="ARBA00022723"/>
    </source>
</evidence>
<dbReference type="InterPro" id="IPR012224">
    <property type="entry name" value="Pept_S1A_FX"/>
</dbReference>
<evidence type="ECO:0000256" key="5">
    <source>
        <dbReference type="ARBA" id="ARBA00019454"/>
    </source>
</evidence>
<dbReference type="Pfam" id="PF00008">
    <property type="entry name" value="EGF"/>
    <property type="match status" value="1"/>
</dbReference>
<dbReference type="Gene3D" id="2.40.10.10">
    <property type="entry name" value="Trypsin-like serine proteases"/>
    <property type="match status" value="2"/>
</dbReference>
<dbReference type="InterPro" id="IPR035972">
    <property type="entry name" value="GLA-like_dom_SF"/>
</dbReference>
<evidence type="ECO:0000256" key="22">
    <source>
        <dbReference type="ARBA" id="ARBA00031357"/>
    </source>
</evidence>
<dbReference type="PROSITE" id="PS00135">
    <property type="entry name" value="TRYPSIN_SER"/>
    <property type="match status" value="1"/>
</dbReference>
<dbReference type="InterPro" id="IPR001254">
    <property type="entry name" value="Trypsin_dom"/>
</dbReference>
<comment type="function">
    <text evidence="2">Factor IX is a vitamin K-dependent plasma protein that participates in the intrinsic pathway of blood coagulation by converting factor X to its active form in the presence of Ca(2+) ions, phospholipids, and factor VIIIa.</text>
</comment>
<comment type="caution">
    <text evidence="24">Lacks conserved residue(s) required for the propagation of feature annotation.</text>
</comment>
<keyword evidence="11" id="KW-0356">Hemostasis</keyword>
<dbReference type="Proteomes" id="UP000694521">
    <property type="component" value="Unplaced"/>
</dbReference>
<dbReference type="SUPFAM" id="SSF57630">
    <property type="entry name" value="GLA-domain"/>
    <property type="match status" value="1"/>
</dbReference>
<dbReference type="InterPro" id="IPR001314">
    <property type="entry name" value="Peptidase_S1A"/>
</dbReference>
<keyword evidence="17" id="KW-0094">Blood coagulation</keyword>
<keyword evidence="15" id="KW-0106">Calcium</keyword>
<dbReference type="SMART" id="SM00069">
    <property type="entry name" value="GLA"/>
    <property type="match status" value="1"/>
</dbReference>
<evidence type="ECO:0000256" key="9">
    <source>
        <dbReference type="ARBA" id="ARBA00022553"/>
    </source>
</evidence>
<feature type="domain" description="Peptidase S1" evidence="29">
    <location>
        <begin position="289"/>
        <end position="522"/>
    </location>
</feature>
<dbReference type="AlphaFoldDB" id="A0A8B9IEY2"/>
<feature type="active site" description="Charge relay system" evidence="23">
    <location>
        <position position="330"/>
    </location>
</feature>
<keyword evidence="14 25" id="KW-0720">Serine protease</keyword>
<evidence type="ECO:0000256" key="2">
    <source>
        <dbReference type="ARBA" id="ARBA00002741"/>
    </source>
</evidence>
<feature type="region of interest" description="Disordered" evidence="26">
    <location>
        <begin position="21"/>
        <end position="41"/>
    </location>
</feature>
<keyword evidence="20" id="KW-0325">Glycoprotein</keyword>
<proteinExistence type="predicted"/>
<dbReference type="PROSITE" id="PS00134">
    <property type="entry name" value="TRYPSIN_HIS"/>
    <property type="match status" value="1"/>
</dbReference>
<dbReference type="InterPro" id="IPR009003">
    <property type="entry name" value="Peptidase_S1_PA"/>
</dbReference>
<evidence type="ECO:0000256" key="23">
    <source>
        <dbReference type="PIRSR" id="PIRSR001143-1"/>
    </source>
</evidence>
<dbReference type="PROSITE" id="PS00010">
    <property type="entry name" value="ASX_HYDROXYL"/>
    <property type="match status" value="1"/>
</dbReference>
<dbReference type="PROSITE" id="PS50240">
    <property type="entry name" value="TRYPSIN_DOM"/>
    <property type="match status" value="1"/>
</dbReference>
<dbReference type="Pfam" id="PF00089">
    <property type="entry name" value="Trypsin"/>
    <property type="match status" value="1"/>
</dbReference>
<dbReference type="PRINTS" id="PR00722">
    <property type="entry name" value="CHYMOTRYPSIN"/>
</dbReference>
<dbReference type="SMART" id="SM00179">
    <property type="entry name" value="EGF_CA"/>
    <property type="match status" value="1"/>
</dbReference>
<keyword evidence="27" id="KW-0732">Signal</keyword>
<keyword evidence="12" id="KW-0479">Metal-binding</keyword>
<evidence type="ECO:0000256" key="15">
    <source>
        <dbReference type="ARBA" id="ARBA00022837"/>
    </source>
</evidence>
<dbReference type="InterPro" id="IPR000742">
    <property type="entry name" value="EGF"/>
</dbReference>
<dbReference type="PROSITE" id="PS50998">
    <property type="entry name" value="GLA_2"/>
    <property type="match status" value="1"/>
</dbReference>
<dbReference type="PANTHER" id="PTHR24278:SF31">
    <property type="entry name" value="COAGULATION FACTOR IX"/>
    <property type="match status" value="1"/>
</dbReference>
<evidence type="ECO:0000256" key="19">
    <source>
        <dbReference type="ARBA" id="ARBA00023157"/>
    </source>
</evidence>
<evidence type="ECO:0000256" key="21">
    <source>
        <dbReference type="ARBA" id="ARBA00023278"/>
    </source>
</evidence>
<dbReference type="CDD" id="cd00190">
    <property type="entry name" value="Tryp_SPc"/>
    <property type="match status" value="1"/>
</dbReference>
<evidence type="ECO:0000256" key="18">
    <source>
        <dbReference type="ARBA" id="ARBA00023145"/>
    </source>
</evidence>
<dbReference type="SMART" id="SM00020">
    <property type="entry name" value="Tryp_SPc"/>
    <property type="match status" value="1"/>
</dbReference>